<proteinExistence type="predicted"/>
<dbReference type="GO" id="GO:0016787">
    <property type="term" value="F:hydrolase activity"/>
    <property type="evidence" value="ECO:0007669"/>
    <property type="project" value="UniProtKB-KW"/>
</dbReference>
<evidence type="ECO:0000313" key="2">
    <source>
        <dbReference type="Proteomes" id="UP000070376"/>
    </source>
</evidence>
<organism evidence="1 2">
    <name type="scientific">Heyndrickxia coagulans</name>
    <name type="common">Weizmannia coagulans</name>
    <dbReference type="NCBI Taxonomy" id="1398"/>
    <lineage>
        <taxon>Bacteria</taxon>
        <taxon>Bacillati</taxon>
        <taxon>Bacillota</taxon>
        <taxon>Bacilli</taxon>
        <taxon>Bacillales</taxon>
        <taxon>Bacillaceae</taxon>
        <taxon>Heyndrickxia</taxon>
    </lineage>
</organism>
<dbReference type="AlphaFoldDB" id="A0A150JRL2"/>
<dbReference type="EMBL" id="LRPN01000058">
    <property type="protein sequence ID" value="KWZ82412.1"/>
    <property type="molecule type" value="Genomic_DNA"/>
</dbReference>
<dbReference type="PATRIC" id="fig|1398.22.peg.1807"/>
<dbReference type="InterPro" id="IPR042047">
    <property type="entry name" value="SleB_dom1"/>
</dbReference>
<dbReference type="Proteomes" id="UP000070376">
    <property type="component" value="Unassembled WGS sequence"/>
</dbReference>
<dbReference type="Pfam" id="PF07486">
    <property type="entry name" value="Hydrolase_2"/>
    <property type="match status" value="1"/>
</dbReference>
<dbReference type="InterPro" id="IPR011105">
    <property type="entry name" value="Cell_wall_hydrolase_SleB"/>
</dbReference>
<comment type="caution">
    <text evidence="1">The sequence shown here is derived from an EMBL/GenBank/DDBJ whole genome shotgun (WGS) entry which is preliminary data.</text>
</comment>
<reference evidence="2" key="1">
    <citation type="submission" date="2016-01" db="EMBL/GenBank/DDBJ databases">
        <authorList>
            <person name="Mitreva M."/>
            <person name="Pepin K.H."/>
            <person name="Mihindukulasuriya K.A."/>
            <person name="Fulton R."/>
            <person name="Fronick C."/>
            <person name="O'Laughlin M."/>
            <person name="Miner T."/>
            <person name="Herter B."/>
            <person name="Rosa B.A."/>
            <person name="Cordes M."/>
            <person name="Tomlinson C."/>
            <person name="Wollam A."/>
            <person name="Palsikar V.B."/>
            <person name="Mardis E.R."/>
            <person name="Wilson R.K."/>
        </authorList>
    </citation>
    <scope>NUCLEOTIDE SEQUENCE [LARGE SCALE GENOMIC DNA]</scope>
    <source>
        <strain evidence="2">GED7749B</strain>
    </source>
</reference>
<evidence type="ECO:0000313" key="1">
    <source>
        <dbReference type="EMBL" id="KWZ82412.1"/>
    </source>
</evidence>
<dbReference type="Gene3D" id="1.10.10.2520">
    <property type="entry name" value="Cell wall hydrolase SleB, domain 1"/>
    <property type="match status" value="1"/>
</dbReference>
<accession>A0A150JRL2</accession>
<name>A0A150JRL2_HEYCO</name>
<keyword evidence="1" id="KW-0378">Hydrolase</keyword>
<sequence>MQDPFLPIALLCRAPKLKARYSSDLTNIKHPVFSARVLDLFRTQAGFSFCVLRHKIKSETCAQFANSGRLKMAVVKASSADIDLLARLLRAEAEGEGQLGMLLVGNVGVNRIRANCSDFIGLRTIPQMVYQPHAFEAVIHGYFYQRARESERRLARRAINGERHWPAKYSLWYFRPQGDCPPTWYDQPFVARYKLHCFYEPTAETCENVYNTF</sequence>
<gene>
    <name evidence="1" type="ORF">HMPREF3213_01800</name>
</gene>
<protein>
    <submittedName>
        <fullName evidence="1">Putative cell wall hydrolase CwlJ</fullName>
    </submittedName>
</protein>